<organism evidence="1 2">
    <name type="scientific">Rhipicephalus microplus</name>
    <name type="common">Cattle tick</name>
    <name type="synonym">Boophilus microplus</name>
    <dbReference type="NCBI Taxonomy" id="6941"/>
    <lineage>
        <taxon>Eukaryota</taxon>
        <taxon>Metazoa</taxon>
        <taxon>Ecdysozoa</taxon>
        <taxon>Arthropoda</taxon>
        <taxon>Chelicerata</taxon>
        <taxon>Arachnida</taxon>
        <taxon>Acari</taxon>
        <taxon>Parasitiformes</taxon>
        <taxon>Ixodida</taxon>
        <taxon>Ixodoidea</taxon>
        <taxon>Ixodidae</taxon>
        <taxon>Rhipicephalinae</taxon>
        <taxon>Rhipicephalus</taxon>
        <taxon>Boophilus</taxon>
    </lineage>
</organism>
<proteinExistence type="predicted"/>
<protein>
    <recommendedName>
        <fullName evidence="3">Peptidase A2 domain-containing protein</fullName>
    </recommendedName>
</protein>
<evidence type="ECO:0008006" key="3">
    <source>
        <dbReference type="Google" id="ProtNLM"/>
    </source>
</evidence>
<reference evidence="1" key="1">
    <citation type="journal article" date="2020" name="Cell">
        <title>Large-Scale Comparative Analyses of Tick Genomes Elucidate Their Genetic Diversity and Vector Capacities.</title>
        <authorList>
            <consortium name="Tick Genome and Microbiome Consortium (TIGMIC)"/>
            <person name="Jia N."/>
            <person name="Wang J."/>
            <person name="Shi W."/>
            <person name="Du L."/>
            <person name="Sun Y."/>
            <person name="Zhan W."/>
            <person name="Jiang J.F."/>
            <person name="Wang Q."/>
            <person name="Zhang B."/>
            <person name="Ji P."/>
            <person name="Bell-Sakyi L."/>
            <person name="Cui X.M."/>
            <person name="Yuan T.T."/>
            <person name="Jiang B.G."/>
            <person name="Yang W.F."/>
            <person name="Lam T.T."/>
            <person name="Chang Q.C."/>
            <person name="Ding S.J."/>
            <person name="Wang X.J."/>
            <person name="Zhu J.G."/>
            <person name="Ruan X.D."/>
            <person name="Zhao L."/>
            <person name="Wei J.T."/>
            <person name="Ye R.Z."/>
            <person name="Que T.C."/>
            <person name="Du C.H."/>
            <person name="Zhou Y.H."/>
            <person name="Cheng J.X."/>
            <person name="Dai P.F."/>
            <person name="Guo W.B."/>
            <person name="Han X.H."/>
            <person name="Huang E.J."/>
            <person name="Li L.F."/>
            <person name="Wei W."/>
            <person name="Gao Y.C."/>
            <person name="Liu J.Z."/>
            <person name="Shao H.Z."/>
            <person name="Wang X."/>
            <person name="Wang C.C."/>
            <person name="Yang T.C."/>
            <person name="Huo Q.B."/>
            <person name="Li W."/>
            <person name="Chen H.Y."/>
            <person name="Chen S.E."/>
            <person name="Zhou L.G."/>
            <person name="Ni X.B."/>
            <person name="Tian J.H."/>
            <person name="Sheng Y."/>
            <person name="Liu T."/>
            <person name="Pan Y.S."/>
            <person name="Xia L.Y."/>
            <person name="Li J."/>
            <person name="Zhao F."/>
            <person name="Cao W.C."/>
        </authorList>
    </citation>
    <scope>NUCLEOTIDE SEQUENCE</scope>
    <source>
        <strain evidence="1">Rmic-2018</strain>
    </source>
</reference>
<evidence type="ECO:0000313" key="1">
    <source>
        <dbReference type="EMBL" id="KAH8032686.1"/>
    </source>
</evidence>
<accession>A0A9J6EEA5</accession>
<reference evidence="1" key="2">
    <citation type="submission" date="2021-09" db="EMBL/GenBank/DDBJ databases">
        <authorList>
            <person name="Jia N."/>
            <person name="Wang J."/>
            <person name="Shi W."/>
            <person name="Du L."/>
            <person name="Sun Y."/>
            <person name="Zhan W."/>
            <person name="Jiang J."/>
            <person name="Wang Q."/>
            <person name="Zhang B."/>
            <person name="Ji P."/>
            <person name="Sakyi L.B."/>
            <person name="Cui X."/>
            <person name="Yuan T."/>
            <person name="Jiang B."/>
            <person name="Yang W."/>
            <person name="Lam T.T.-Y."/>
            <person name="Chang Q."/>
            <person name="Ding S."/>
            <person name="Wang X."/>
            <person name="Zhu J."/>
            <person name="Ruan X."/>
            <person name="Zhao L."/>
            <person name="Wei J."/>
            <person name="Que T."/>
            <person name="Du C."/>
            <person name="Cheng J."/>
            <person name="Dai P."/>
            <person name="Han X."/>
            <person name="Huang E."/>
            <person name="Gao Y."/>
            <person name="Liu J."/>
            <person name="Shao H."/>
            <person name="Ye R."/>
            <person name="Li L."/>
            <person name="Wei W."/>
            <person name="Wang X."/>
            <person name="Wang C."/>
            <person name="Huo Q."/>
            <person name="Li W."/>
            <person name="Guo W."/>
            <person name="Chen H."/>
            <person name="Chen S."/>
            <person name="Zhou L."/>
            <person name="Zhou L."/>
            <person name="Ni X."/>
            <person name="Tian J."/>
            <person name="Zhou Y."/>
            <person name="Sheng Y."/>
            <person name="Liu T."/>
            <person name="Pan Y."/>
            <person name="Xia L."/>
            <person name="Li J."/>
            <person name="Zhao F."/>
            <person name="Cao W."/>
        </authorList>
    </citation>
    <scope>NUCLEOTIDE SEQUENCE</scope>
    <source>
        <strain evidence="1">Rmic-2018</strain>
        <tissue evidence="1">Larvae</tissue>
    </source>
</reference>
<name>A0A9J6EEA5_RHIMP</name>
<keyword evidence="2" id="KW-1185">Reference proteome</keyword>
<dbReference type="EMBL" id="JABSTU010000004">
    <property type="protein sequence ID" value="KAH8032686.1"/>
    <property type="molecule type" value="Genomic_DNA"/>
</dbReference>
<evidence type="ECO:0000313" key="2">
    <source>
        <dbReference type="Proteomes" id="UP000821866"/>
    </source>
</evidence>
<gene>
    <name evidence="1" type="ORF">HPB51_001078</name>
</gene>
<comment type="caution">
    <text evidence="1">The sequence shown here is derived from an EMBL/GenBank/DDBJ whole genome shotgun (WGS) entry which is preliminary data.</text>
</comment>
<dbReference type="Proteomes" id="UP000821866">
    <property type="component" value="Chromosome 2"/>
</dbReference>
<dbReference type="AlphaFoldDB" id="A0A9J6EEA5"/>
<sequence>MLAGSRDIFRRIVVRAVTWTLETKVFRIAAKKVDTGENTFKARCSDGLRGDRTHLENTRVRVFVVESLCATRIDSGVDITVIKTSKVPTAILRQRNSNMKLTGAFGQGVTADVMYAPLGLLCPLGNSTQRVPLLGVVTPELATSTDLLLAPDHHECLRLAEYGSEDDLEGGECALGEHVTVRVVRILKEKGEEVLQEPVLLFVTGFRSEVSVWYMYWLSSELL</sequence>